<feature type="transmembrane region" description="Helical" evidence="7">
    <location>
        <begin position="79"/>
        <end position="98"/>
    </location>
</feature>
<evidence type="ECO:0000256" key="5">
    <source>
        <dbReference type="ARBA" id="ARBA00022989"/>
    </source>
</evidence>
<dbReference type="Pfam" id="PF04239">
    <property type="entry name" value="DUF421"/>
    <property type="match status" value="1"/>
</dbReference>
<dbReference type="Proteomes" id="UP001517247">
    <property type="component" value="Unassembled WGS sequence"/>
</dbReference>
<evidence type="ECO:0000256" key="6">
    <source>
        <dbReference type="ARBA" id="ARBA00023136"/>
    </source>
</evidence>
<dbReference type="InterPro" id="IPR023090">
    <property type="entry name" value="UPF0702_alpha/beta_dom_sf"/>
</dbReference>
<gene>
    <name evidence="9" type="ORF">E6A44_013850</name>
</gene>
<comment type="subcellular location">
    <subcellularLocation>
        <location evidence="1">Cell membrane</location>
        <topology evidence="1">Multi-pass membrane protein</topology>
    </subcellularLocation>
</comment>
<evidence type="ECO:0000313" key="9">
    <source>
        <dbReference type="EMBL" id="MFN0256667.1"/>
    </source>
</evidence>
<keyword evidence="4 7" id="KW-0812">Transmembrane</keyword>
<dbReference type="EMBL" id="SSHJ02000007">
    <property type="protein sequence ID" value="MFN0256667.1"/>
    <property type="molecule type" value="Genomic_DNA"/>
</dbReference>
<feature type="domain" description="YetF C-terminal" evidence="8">
    <location>
        <begin position="106"/>
        <end position="174"/>
    </location>
</feature>
<dbReference type="InterPro" id="IPR007353">
    <property type="entry name" value="DUF421"/>
</dbReference>
<protein>
    <submittedName>
        <fullName evidence="9">YetF domain-containing protein</fullName>
    </submittedName>
</protein>
<keyword evidence="10" id="KW-1185">Reference proteome</keyword>
<evidence type="ECO:0000256" key="7">
    <source>
        <dbReference type="SAM" id="Phobius"/>
    </source>
</evidence>
<dbReference type="Gene3D" id="3.30.240.20">
    <property type="entry name" value="bsu07140 like domains"/>
    <property type="match status" value="1"/>
</dbReference>
<proteinExistence type="inferred from homology"/>
<keyword evidence="3" id="KW-1003">Cell membrane</keyword>
<evidence type="ECO:0000259" key="8">
    <source>
        <dbReference type="Pfam" id="PF04239"/>
    </source>
</evidence>
<dbReference type="PANTHER" id="PTHR34582">
    <property type="entry name" value="UPF0702 TRANSMEMBRANE PROTEIN YCAP"/>
    <property type="match status" value="1"/>
</dbReference>
<name>A0ABW9J7Z8_9SPHI</name>
<keyword evidence="5 7" id="KW-1133">Transmembrane helix</keyword>
<evidence type="ECO:0000313" key="10">
    <source>
        <dbReference type="Proteomes" id="UP001517247"/>
    </source>
</evidence>
<evidence type="ECO:0000256" key="1">
    <source>
        <dbReference type="ARBA" id="ARBA00004651"/>
    </source>
</evidence>
<comment type="similarity">
    <text evidence="2">Belongs to the UPF0702 family.</text>
</comment>
<evidence type="ECO:0000256" key="3">
    <source>
        <dbReference type="ARBA" id="ARBA00022475"/>
    </source>
</evidence>
<sequence length="226" mass="25288">MQQDTQLSEWHRIFIGNASIEFLIEVLIRSVFLYLFLLVILRVMGKRMGGMLTISELAVMLTLGAIICVPMQIPDRGIFQGFLVLTCALIFQRLFTLVGQSGSKGEKLSQGKEVILVADGILQQDALYKTDISRQQLYAILRCQGIYNLGAVERLYLEATGLFSVYPFQQAKPGLPLYPDVHLPPGEYQEKEENLSVCCECGQTTTTDTDPCSHCGGQQWTKAMIR</sequence>
<comment type="caution">
    <text evidence="9">The sequence shown here is derived from an EMBL/GenBank/DDBJ whole genome shotgun (WGS) entry which is preliminary data.</text>
</comment>
<keyword evidence="6 7" id="KW-0472">Membrane</keyword>
<feature type="transmembrane region" description="Helical" evidence="7">
    <location>
        <begin position="20"/>
        <end position="41"/>
    </location>
</feature>
<reference evidence="9 10" key="1">
    <citation type="submission" date="2024-12" db="EMBL/GenBank/DDBJ databases">
        <authorList>
            <person name="Hu S."/>
        </authorList>
    </citation>
    <scope>NUCLEOTIDE SEQUENCE [LARGE SCALE GENOMIC DNA]</scope>
    <source>
        <strain evidence="9 10">THG-T11</strain>
    </source>
</reference>
<evidence type="ECO:0000256" key="4">
    <source>
        <dbReference type="ARBA" id="ARBA00022692"/>
    </source>
</evidence>
<feature type="transmembrane region" description="Helical" evidence="7">
    <location>
        <begin position="53"/>
        <end position="73"/>
    </location>
</feature>
<dbReference type="RefSeq" id="WP_138723756.1">
    <property type="nucleotide sequence ID" value="NZ_SSHJ02000007.1"/>
</dbReference>
<dbReference type="PANTHER" id="PTHR34582:SF6">
    <property type="entry name" value="UPF0702 TRANSMEMBRANE PROTEIN YCAP"/>
    <property type="match status" value="1"/>
</dbReference>
<accession>A0ABW9J7Z8</accession>
<organism evidence="9 10">
    <name type="scientific">Pedobacter ureilyticus</name>
    <dbReference type="NCBI Taxonomy" id="1393051"/>
    <lineage>
        <taxon>Bacteria</taxon>
        <taxon>Pseudomonadati</taxon>
        <taxon>Bacteroidota</taxon>
        <taxon>Sphingobacteriia</taxon>
        <taxon>Sphingobacteriales</taxon>
        <taxon>Sphingobacteriaceae</taxon>
        <taxon>Pedobacter</taxon>
    </lineage>
</organism>
<evidence type="ECO:0000256" key="2">
    <source>
        <dbReference type="ARBA" id="ARBA00006448"/>
    </source>
</evidence>